<dbReference type="Proteomes" id="UP000054805">
    <property type="component" value="Unassembled WGS sequence"/>
</dbReference>
<reference evidence="3 4" key="1">
    <citation type="submission" date="2015-01" db="EMBL/GenBank/DDBJ databases">
        <title>Evolution of Trichinella species and genotypes.</title>
        <authorList>
            <person name="Korhonen P.K."/>
            <person name="Edoardo P."/>
            <person name="Giuseppe L.R."/>
            <person name="Gasser R.B."/>
        </authorList>
    </citation>
    <scope>NUCLEOTIDE SEQUENCE [LARGE SCALE GENOMIC DNA]</scope>
    <source>
        <strain evidence="1">ISS13</strain>
        <strain evidence="2">ISS588</strain>
    </source>
</reference>
<proteinExistence type="predicted"/>
<dbReference type="EMBL" id="JYDS01001005">
    <property type="protein sequence ID" value="KRY99896.1"/>
    <property type="molecule type" value="Genomic_DNA"/>
</dbReference>
<gene>
    <name evidence="1" type="ORF">T4A_7475</name>
    <name evidence="2" type="ORF">T4B_8410</name>
</gene>
<dbReference type="EMBL" id="JYDR01000080">
    <property type="protein sequence ID" value="KRY69994.1"/>
    <property type="molecule type" value="Genomic_DNA"/>
</dbReference>
<comment type="caution">
    <text evidence="1">The sequence shown here is derived from an EMBL/GenBank/DDBJ whole genome shotgun (WGS) entry which is preliminary data.</text>
</comment>
<protein>
    <submittedName>
        <fullName evidence="1">Uncharacterized protein</fullName>
    </submittedName>
</protein>
<keyword evidence="4" id="KW-1185">Reference proteome</keyword>
<accession>A0A0V1E8U3</accession>
<evidence type="ECO:0000313" key="1">
    <source>
        <dbReference type="EMBL" id="KRY69994.1"/>
    </source>
</evidence>
<evidence type="ECO:0000313" key="3">
    <source>
        <dbReference type="Proteomes" id="UP000054632"/>
    </source>
</evidence>
<sequence length="111" mass="12450">MANMPGVGLEIFKAGGGWRDQKWAPPRSVKLPSLRQGRMQTLPCSLGRWSARFPTLERGKPRLFALKRWGRGDCAFCLPNRVRESAIFLALWAGEAHASRPWSGESLGFPR</sequence>
<evidence type="ECO:0000313" key="2">
    <source>
        <dbReference type="EMBL" id="KRY99896.1"/>
    </source>
</evidence>
<name>A0A0V1E8U3_TRIPS</name>
<organism evidence="1 3">
    <name type="scientific">Trichinella pseudospiralis</name>
    <name type="common">Parasitic roundworm</name>
    <dbReference type="NCBI Taxonomy" id="6337"/>
    <lineage>
        <taxon>Eukaryota</taxon>
        <taxon>Metazoa</taxon>
        <taxon>Ecdysozoa</taxon>
        <taxon>Nematoda</taxon>
        <taxon>Enoplea</taxon>
        <taxon>Dorylaimia</taxon>
        <taxon>Trichinellida</taxon>
        <taxon>Trichinellidae</taxon>
        <taxon>Trichinella</taxon>
    </lineage>
</organism>
<evidence type="ECO:0000313" key="4">
    <source>
        <dbReference type="Proteomes" id="UP000054805"/>
    </source>
</evidence>
<dbReference type="AlphaFoldDB" id="A0A0V1E8U3"/>
<dbReference type="Proteomes" id="UP000054632">
    <property type="component" value="Unassembled WGS sequence"/>
</dbReference>